<protein>
    <submittedName>
        <fullName evidence="1">Uncharacterized protein</fullName>
    </submittedName>
</protein>
<comment type="caution">
    <text evidence="1">The sequence shown here is derived from an EMBL/GenBank/DDBJ whole genome shotgun (WGS) entry which is preliminary data.</text>
</comment>
<reference evidence="1 2" key="1">
    <citation type="journal article" date="2020" name="Microb. Ecol.">
        <title>Ecogenomics of the Marine Benthic Filamentous Cyanobacterium Adonisia.</title>
        <authorList>
            <person name="Walter J.M."/>
            <person name="Coutinho F.H."/>
            <person name="Leomil L."/>
            <person name="Hargreaves P.I."/>
            <person name="Campeao M.E."/>
            <person name="Vieira V.V."/>
            <person name="Silva B.S."/>
            <person name="Fistarol G.O."/>
            <person name="Salomon P.S."/>
            <person name="Sawabe T."/>
            <person name="Mino S."/>
            <person name="Hosokawa M."/>
            <person name="Miyashita H."/>
            <person name="Maruyama F."/>
            <person name="van Verk M.C."/>
            <person name="Dutilh B.E."/>
            <person name="Thompson C.C."/>
            <person name="Thompson F.L."/>
        </authorList>
    </citation>
    <scope>NUCLEOTIDE SEQUENCE [LARGE SCALE GENOMIC DNA]</scope>
    <source>
        <strain evidence="1 2">CCMR0081</strain>
    </source>
</reference>
<sequence>MSPSSLKTVLESSSPDKSVSEAHIATAIIHVIETARSQGQSLDDVITELMADDALLDRKSRHLLGDILTQAWNTL</sequence>
<dbReference type="EMBL" id="QXHD01000003">
    <property type="protein sequence ID" value="NEZ54576.1"/>
    <property type="molecule type" value="Genomic_DNA"/>
</dbReference>
<organism evidence="1 2">
    <name type="scientific">Adonisia turfae CCMR0081</name>
    <dbReference type="NCBI Taxonomy" id="2292702"/>
    <lineage>
        <taxon>Bacteria</taxon>
        <taxon>Bacillati</taxon>
        <taxon>Cyanobacteriota</taxon>
        <taxon>Adonisia</taxon>
        <taxon>Adonisia turfae</taxon>
    </lineage>
</organism>
<keyword evidence="2" id="KW-1185">Reference proteome</keyword>
<dbReference type="Proteomes" id="UP000481033">
    <property type="component" value="Unassembled WGS sequence"/>
</dbReference>
<dbReference type="AlphaFoldDB" id="A0A6M0RED9"/>
<evidence type="ECO:0000313" key="1">
    <source>
        <dbReference type="EMBL" id="NEZ54576.1"/>
    </source>
</evidence>
<name>A0A6M0RED9_9CYAN</name>
<gene>
    <name evidence="1" type="ORF">DXZ20_02480</name>
</gene>
<dbReference type="RefSeq" id="WP_163661409.1">
    <property type="nucleotide sequence ID" value="NZ_QXHD01000003.1"/>
</dbReference>
<proteinExistence type="predicted"/>
<accession>A0A6M0RED9</accession>
<evidence type="ECO:0000313" key="2">
    <source>
        <dbReference type="Proteomes" id="UP000481033"/>
    </source>
</evidence>